<evidence type="ECO:0000313" key="1">
    <source>
        <dbReference type="EMBL" id="RAI01073.1"/>
    </source>
</evidence>
<protein>
    <submittedName>
        <fullName evidence="1">Uncharacterized protein</fullName>
    </submittedName>
</protein>
<accession>A0A8B2NV79</accession>
<name>A0A8B2NV79_9HYPH</name>
<dbReference type="AlphaFoldDB" id="A0A8B2NV79"/>
<keyword evidence="2" id="KW-1185">Reference proteome</keyword>
<organism evidence="1 2">
    <name type="scientific">Acuticoccus sediminis</name>
    <dbReference type="NCBI Taxonomy" id="2184697"/>
    <lineage>
        <taxon>Bacteria</taxon>
        <taxon>Pseudomonadati</taxon>
        <taxon>Pseudomonadota</taxon>
        <taxon>Alphaproteobacteria</taxon>
        <taxon>Hyphomicrobiales</taxon>
        <taxon>Amorphaceae</taxon>
        <taxon>Acuticoccus</taxon>
    </lineage>
</organism>
<dbReference type="Proteomes" id="UP000249590">
    <property type="component" value="Unassembled WGS sequence"/>
</dbReference>
<dbReference type="RefSeq" id="WP_111347648.1">
    <property type="nucleotide sequence ID" value="NZ_QHHQ01000003.1"/>
</dbReference>
<reference evidence="1 2" key="1">
    <citation type="submission" date="2018-05" db="EMBL/GenBank/DDBJ databases">
        <title>Acuticoccus sediminis sp. nov., isolated from deep-sea sediment of Indian Ocean.</title>
        <authorList>
            <person name="Liu X."/>
            <person name="Lai Q."/>
            <person name="Du Y."/>
            <person name="Sun F."/>
            <person name="Zhang X."/>
            <person name="Wang S."/>
            <person name="Shao Z."/>
        </authorList>
    </citation>
    <scope>NUCLEOTIDE SEQUENCE [LARGE SCALE GENOMIC DNA]</scope>
    <source>
        <strain evidence="1 2">PTG4-2</strain>
    </source>
</reference>
<comment type="caution">
    <text evidence="1">The sequence shown here is derived from an EMBL/GenBank/DDBJ whole genome shotgun (WGS) entry which is preliminary data.</text>
</comment>
<proteinExistence type="predicted"/>
<gene>
    <name evidence="1" type="ORF">DLJ53_17815</name>
</gene>
<sequence length="69" mass="7441">MPLTDVAAVMDSWSDETLLAAVVIPECGTVWLTRAGINLVLARLALDEERVEAINLMLDELEHAAPPIG</sequence>
<dbReference type="EMBL" id="QHHQ01000003">
    <property type="protein sequence ID" value="RAI01073.1"/>
    <property type="molecule type" value="Genomic_DNA"/>
</dbReference>
<evidence type="ECO:0000313" key="2">
    <source>
        <dbReference type="Proteomes" id="UP000249590"/>
    </source>
</evidence>